<dbReference type="PANTHER" id="PTHR10881:SF46">
    <property type="entry name" value="GOLGIN SUBFAMILY A MEMBER 2"/>
    <property type="match status" value="1"/>
</dbReference>
<dbReference type="AlphaFoldDB" id="A0A7E4W1F5"/>
<evidence type="ECO:0000313" key="5">
    <source>
        <dbReference type="Proteomes" id="UP000492821"/>
    </source>
</evidence>
<feature type="domain" description="Golgin subfamily A conserved" evidence="4">
    <location>
        <begin position="690"/>
        <end position="785"/>
    </location>
</feature>
<dbReference type="InterPro" id="IPR024858">
    <property type="entry name" value="GOLGA"/>
</dbReference>
<proteinExistence type="predicted"/>
<dbReference type="GO" id="GO:0032580">
    <property type="term" value="C:Golgi cisterna membrane"/>
    <property type="evidence" value="ECO:0007669"/>
    <property type="project" value="TreeGrafter"/>
</dbReference>
<name>A0A7E4W1F5_PANRE</name>
<feature type="region of interest" description="Disordered" evidence="3">
    <location>
        <begin position="557"/>
        <end position="590"/>
    </location>
</feature>
<keyword evidence="5" id="KW-1185">Reference proteome</keyword>
<dbReference type="GO" id="GO:0005801">
    <property type="term" value="C:cis-Golgi network"/>
    <property type="evidence" value="ECO:0007669"/>
    <property type="project" value="TreeGrafter"/>
</dbReference>
<evidence type="ECO:0000256" key="2">
    <source>
        <dbReference type="SAM" id="Coils"/>
    </source>
</evidence>
<organism evidence="5 6">
    <name type="scientific">Panagrellus redivivus</name>
    <name type="common">Microworm</name>
    <dbReference type="NCBI Taxonomy" id="6233"/>
    <lineage>
        <taxon>Eukaryota</taxon>
        <taxon>Metazoa</taxon>
        <taxon>Ecdysozoa</taxon>
        <taxon>Nematoda</taxon>
        <taxon>Chromadorea</taxon>
        <taxon>Rhabditida</taxon>
        <taxon>Tylenchina</taxon>
        <taxon>Panagrolaimomorpha</taxon>
        <taxon>Panagrolaimoidea</taxon>
        <taxon>Panagrolaimidae</taxon>
        <taxon>Panagrellus</taxon>
    </lineage>
</organism>
<evidence type="ECO:0000259" key="4">
    <source>
        <dbReference type="Pfam" id="PF15070"/>
    </source>
</evidence>
<evidence type="ECO:0000256" key="1">
    <source>
        <dbReference type="ARBA" id="ARBA00023054"/>
    </source>
</evidence>
<dbReference type="Pfam" id="PF15070">
    <property type="entry name" value="GOLGA2L5"/>
    <property type="match status" value="2"/>
</dbReference>
<protein>
    <submittedName>
        <fullName evidence="6">GOLGA2L5 domain-containing protein</fullName>
    </submittedName>
</protein>
<keyword evidence="1 2" id="KW-0175">Coiled coil</keyword>
<dbReference type="WBParaSite" id="Pan_g5707.t1">
    <property type="protein sequence ID" value="Pan_g5707.t1"/>
    <property type="gene ID" value="Pan_g5707"/>
</dbReference>
<feature type="compositionally biased region" description="Low complexity" evidence="3">
    <location>
        <begin position="668"/>
        <end position="685"/>
    </location>
</feature>
<dbReference type="GO" id="GO:0000137">
    <property type="term" value="C:Golgi cis cisterna"/>
    <property type="evidence" value="ECO:0007669"/>
    <property type="project" value="TreeGrafter"/>
</dbReference>
<feature type="region of interest" description="Disordered" evidence="3">
    <location>
        <begin position="1"/>
        <end position="20"/>
    </location>
</feature>
<dbReference type="InterPro" id="IPR043976">
    <property type="entry name" value="GOLGA_cons_dom"/>
</dbReference>
<feature type="coiled-coil region" evidence="2">
    <location>
        <begin position="306"/>
        <end position="333"/>
    </location>
</feature>
<feature type="compositionally biased region" description="Basic and acidic residues" evidence="3">
    <location>
        <begin position="11"/>
        <end position="20"/>
    </location>
</feature>
<dbReference type="GO" id="GO:0007030">
    <property type="term" value="P:Golgi organization"/>
    <property type="evidence" value="ECO:0007669"/>
    <property type="project" value="TreeGrafter"/>
</dbReference>
<reference evidence="5" key="1">
    <citation type="journal article" date="2013" name="Genetics">
        <title>The draft genome and transcriptome of Panagrellus redivivus are shaped by the harsh demands of a free-living lifestyle.</title>
        <authorList>
            <person name="Srinivasan J."/>
            <person name="Dillman A.R."/>
            <person name="Macchietto M.G."/>
            <person name="Heikkinen L."/>
            <person name="Lakso M."/>
            <person name="Fracchia K.M."/>
            <person name="Antoshechkin I."/>
            <person name="Mortazavi A."/>
            <person name="Wong G."/>
            <person name="Sternberg P.W."/>
        </authorList>
    </citation>
    <scope>NUCLEOTIDE SEQUENCE [LARGE SCALE GENOMIC DNA]</scope>
    <source>
        <strain evidence="5">MT8872</strain>
    </source>
</reference>
<feature type="region of interest" description="Disordered" evidence="3">
    <location>
        <begin position="789"/>
        <end position="820"/>
    </location>
</feature>
<reference evidence="6" key="2">
    <citation type="submission" date="2020-10" db="UniProtKB">
        <authorList>
            <consortium name="WormBaseParasite"/>
        </authorList>
    </citation>
    <scope>IDENTIFICATION</scope>
</reference>
<accession>A0A7E4W1F5</accession>
<evidence type="ECO:0000256" key="3">
    <source>
        <dbReference type="SAM" id="MobiDB-lite"/>
    </source>
</evidence>
<feature type="compositionally biased region" description="Polar residues" evidence="3">
    <location>
        <begin position="789"/>
        <end position="799"/>
    </location>
</feature>
<dbReference type="Proteomes" id="UP000492821">
    <property type="component" value="Unassembled WGS sequence"/>
</dbReference>
<evidence type="ECO:0000313" key="6">
    <source>
        <dbReference type="WBParaSite" id="Pan_g5707.t1"/>
    </source>
</evidence>
<feature type="coiled-coil region" evidence="2">
    <location>
        <begin position="170"/>
        <end position="246"/>
    </location>
</feature>
<feature type="region of interest" description="Disordered" evidence="3">
    <location>
        <begin position="645"/>
        <end position="694"/>
    </location>
</feature>
<sequence length="866" mass="95730">MESQLRRFQHRHDDLPNVPKPLEHIENAAANRCHSRAANGLDLTDSNGYKSTTSSRASSAMLCEPLPMARIGGAHSPGIATGNGGPPPVVSNLNGNANSEEMAFLRKTIEEKEQSLRSVVDKLQNLQTHYSELHSAYTAATQALQNATPTEYTDQISKLQTALNVAINEKTSYQTELRVLNAKVANLEAENATYKEQIRLATGHSAVHEAEKKKLSDEVDRLARSLKQAIADVEKERRENAILDSKMRQVHQDRSDIQSRLKYVFHEKEELEKALTATKHDLQMKEIFIRQLTFGESDASNSQAAFENITHEKDRLAAEVAKLQAAAIEAERQHSAAVESLEACVARQNFDFKAIEQQLSETKSEKAYLETAKVELEVKIDQLNAQLVVYKAAHPPAVAEAGAAEPQPIVQRRESQIDPMQVEALKNSLTAVQHDLSRANDRIRELELLTGEKEMVIENLERTLATEQQRATTLRNDIETQQTIQTDVHSLLDQLQNEKATVSRAIAQNLELKEQLGELQDKFVEVTNESAVREDQRLTAMATIDRLQRQMDELILERNTPPPPKAESRVEVGHVETQTDQPEPAAAPEPPVIVAEAPQPVVVEKAHVEQQTDFTFAKLLALEASAAAAEAAQVVQEQLTVQAPPVETLSPPNQPQNPAATPLSRTTSSVSVSSASSANVSSDSSPPSPERTRVTVLESRVEALTAEKKAMEEANGKLQYFLTALESENESIGEYIALYRFQRSNIQKKVAEKDALIGQLNYEKTSAQKQINELQQVLYKLLGQSPEVLTSSKPETTENGDAVEATETTTNGEPSAGESNPMVEKLNKILHEIQHRPHVCPGSTAVTDFTDPKLHCPECRGQMFTC</sequence>
<feature type="domain" description="Golgin subfamily A conserved" evidence="4">
    <location>
        <begin position="352"/>
        <end position="530"/>
    </location>
</feature>
<feature type="coiled-coil region" evidence="2">
    <location>
        <begin position="422"/>
        <end position="557"/>
    </location>
</feature>
<dbReference type="PANTHER" id="PTHR10881">
    <property type="entry name" value="GOLGIN SUBFAMILY A MEMBER-RELATED"/>
    <property type="match status" value="1"/>
</dbReference>
<feature type="coiled-coil region" evidence="2">
    <location>
        <begin position="366"/>
        <end position="393"/>
    </location>
</feature>